<evidence type="ECO:0000256" key="2">
    <source>
        <dbReference type="ARBA" id="ARBA00023125"/>
    </source>
</evidence>
<dbReference type="InterPro" id="IPR018356">
    <property type="entry name" value="Tscrpt_reg_HTH_DeoR_CS"/>
</dbReference>
<name>A0A414ARW1_9FIRM</name>
<dbReference type="Gene3D" id="1.10.10.10">
    <property type="entry name" value="Winged helix-like DNA-binding domain superfamily/Winged helix DNA-binding domain"/>
    <property type="match status" value="1"/>
</dbReference>
<dbReference type="InterPro" id="IPR036388">
    <property type="entry name" value="WH-like_DNA-bd_sf"/>
</dbReference>
<dbReference type="InterPro" id="IPR050313">
    <property type="entry name" value="Carb_Metab_HTH_regulators"/>
</dbReference>
<dbReference type="PRINTS" id="PR00037">
    <property type="entry name" value="HTHLACR"/>
</dbReference>
<dbReference type="PANTHER" id="PTHR30363">
    <property type="entry name" value="HTH-TYPE TRANSCRIPTIONAL REGULATOR SRLR-RELATED"/>
    <property type="match status" value="1"/>
</dbReference>
<dbReference type="InterPro" id="IPR037171">
    <property type="entry name" value="NagB/RpiA_transferase-like"/>
</dbReference>
<dbReference type="PROSITE" id="PS51000">
    <property type="entry name" value="HTH_DEOR_2"/>
    <property type="match status" value="1"/>
</dbReference>
<dbReference type="PANTHER" id="PTHR30363:SF44">
    <property type="entry name" value="AGA OPERON TRANSCRIPTIONAL REPRESSOR-RELATED"/>
    <property type="match status" value="1"/>
</dbReference>
<reference evidence="5 6" key="1">
    <citation type="submission" date="2018-08" db="EMBL/GenBank/DDBJ databases">
        <title>A genome reference for cultivated species of the human gut microbiota.</title>
        <authorList>
            <person name="Zou Y."/>
            <person name="Xue W."/>
            <person name="Luo G."/>
        </authorList>
    </citation>
    <scope>NUCLEOTIDE SEQUENCE [LARGE SCALE GENOMIC DNA]</scope>
    <source>
        <strain evidence="5 6">AM35-14</strain>
    </source>
</reference>
<keyword evidence="3" id="KW-0804">Transcription</keyword>
<keyword evidence="1" id="KW-0805">Transcription regulation</keyword>
<dbReference type="Proteomes" id="UP000283975">
    <property type="component" value="Unassembled WGS sequence"/>
</dbReference>
<evidence type="ECO:0000313" key="5">
    <source>
        <dbReference type="EMBL" id="RHC54226.1"/>
    </source>
</evidence>
<dbReference type="InterPro" id="IPR036390">
    <property type="entry name" value="WH_DNA-bd_sf"/>
</dbReference>
<dbReference type="PROSITE" id="PS00894">
    <property type="entry name" value="HTH_DEOR_1"/>
    <property type="match status" value="1"/>
</dbReference>
<evidence type="ECO:0000259" key="4">
    <source>
        <dbReference type="PROSITE" id="PS51000"/>
    </source>
</evidence>
<accession>A0A414ARW1</accession>
<dbReference type="SUPFAM" id="SSF100950">
    <property type="entry name" value="NagB/RpiA/CoA transferase-like"/>
    <property type="match status" value="1"/>
</dbReference>
<dbReference type="RefSeq" id="WP_117627067.1">
    <property type="nucleotide sequence ID" value="NZ_CAURXV010000002.1"/>
</dbReference>
<dbReference type="GO" id="GO:0003700">
    <property type="term" value="F:DNA-binding transcription factor activity"/>
    <property type="evidence" value="ECO:0007669"/>
    <property type="project" value="InterPro"/>
</dbReference>
<dbReference type="AlphaFoldDB" id="A0A414ARW1"/>
<dbReference type="InterPro" id="IPR014036">
    <property type="entry name" value="DeoR-like_C"/>
</dbReference>
<evidence type="ECO:0000313" key="6">
    <source>
        <dbReference type="Proteomes" id="UP000283975"/>
    </source>
</evidence>
<dbReference type="Gene3D" id="3.40.50.1360">
    <property type="match status" value="1"/>
</dbReference>
<proteinExistence type="predicted"/>
<feature type="domain" description="HTH deoR-type" evidence="4">
    <location>
        <begin position="7"/>
        <end position="62"/>
    </location>
</feature>
<dbReference type="SMART" id="SM01134">
    <property type="entry name" value="DeoRC"/>
    <property type="match status" value="1"/>
</dbReference>
<gene>
    <name evidence="5" type="ORF">DW839_20530</name>
</gene>
<dbReference type="EMBL" id="QSHZ01000024">
    <property type="protein sequence ID" value="RHC54226.1"/>
    <property type="molecule type" value="Genomic_DNA"/>
</dbReference>
<dbReference type="SUPFAM" id="SSF46785">
    <property type="entry name" value="Winged helix' DNA-binding domain"/>
    <property type="match status" value="1"/>
</dbReference>
<protein>
    <submittedName>
        <fullName evidence="5">DeoR/GlpR transcriptional regulator</fullName>
    </submittedName>
</protein>
<dbReference type="GO" id="GO:0003677">
    <property type="term" value="F:DNA binding"/>
    <property type="evidence" value="ECO:0007669"/>
    <property type="project" value="UniProtKB-KW"/>
</dbReference>
<dbReference type="Pfam" id="PF08220">
    <property type="entry name" value="HTH_DeoR"/>
    <property type="match status" value="1"/>
</dbReference>
<sequence length="256" mass="28634">MRSLQIPAQRQQMILDYIRKQEGANIKELASYLEVSEATVRRDLDNLAEAGEIERTHGGAVQPQEKIIEYTYDTKMELRREEKTRIAKEVAKMVKDGDNVYLGSGTTVYFVAREIASLENLTIITSNLYIAQFLPIHPTSSLIVTGGERRFDYNLMTGRLAEDFLRNIKVDISILGCDAVDVDFGLSDSNFDEAVIKRLAAQAARMTVLASDHSKFGKTALSKVFDLDEADYIVTDNGLDSGMEKSINQITNLILV</sequence>
<dbReference type="SMART" id="SM00420">
    <property type="entry name" value="HTH_DEOR"/>
    <property type="match status" value="1"/>
</dbReference>
<comment type="caution">
    <text evidence="5">The sequence shown here is derived from an EMBL/GenBank/DDBJ whole genome shotgun (WGS) entry which is preliminary data.</text>
</comment>
<evidence type="ECO:0000256" key="1">
    <source>
        <dbReference type="ARBA" id="ARBA00023015"/>
    </source>
</evidence>
<evidence type="ECO:0000256" key="3">
    <source>
        <dbReference type="ARBA" id="ARBA00023163"/>
    </source>
</evidence>
<organism evidence="5 6">
    <name type="scientific">Enterocloster bolteae</name>
    <dbReference type="NCBI Taxonomy" id="208479"/>
    <lineage>
        <taxon>Bacteria</taxon>
        <taxon>Bacillati</taxon>
        <taxon>Bacillota</taxon>
        <taxon>Clostridia</taxon>
        <taxon>Lachnospirales</taxon>
        <taxon>Lachnospiraceae</taxon>
        <taxon>Enterocloster</taxon>
    </lineage>
</organism>
<keyword evidence="2" id="KW-0238">DNA-binding</keyword>
<dbReference type="InterPro" id="IPR001034">
    <property type="entry name" value="DeoR_HTH"/>
</dbReference>
<dbReference type="Pfam" id="PF00455">
    <property type="entry name" value="DeoRC"/>
    <property type="match status" value="1"/>
</dbReference>